<sequence>MTRAAAMPLAALLAFAMAVPAQAADLLSGSYRPAGESSAPGAPAPLRVEASGNGWTAWFEGQPQPMQELGWEGLAKLFPDVAGGNDIQCGATGRLVFCHVAPGTPLPDSGAVSSTGYFTADADGGVYELERLP</sequence>
<comment type="caution">
    <text evidence="2">The sequence shown here is derived from an EMBL/GenBank/DDBJ whole genome shotgun (WGS) entry which is preliminary data.</text>
</comment>
<dbReference type="RefSeq" id="WP_344759044.1">
    <property type="nucleotide sequence ID" value="NZ_BAAAZU010000004.1"/>
</dbReference>
<feature type="signal peptide" evidence="1">
    <location>
        <begin position="1"/>
        <end position="23"/>
    </location>
</feature>
<name>A0ABP7MFJ7_9GAMM</name>
<dbReference type="EMBL" id="BAAAZU010000004">
    <property type="protein sequence ID" value="GAA3919973.1"/>
    <property type="molecule type" value="Genomic_DNA"/>
</dbReference>
<reference evidence="3" key="1">
    <citation type="journal article" date="2019" name="Int. J. Syst. Evol. Microbiol.">
        <title>The Global Catalogue of Microorganisms (GCM) 10K type strain sequencing project: providing services to taxonomists for standard genome sequencing and annotation.</title>
        <authorList>
            <consortium name="The Broad Institute Genomics Platform"/>
            <consortium name="The Broad Institute Genome Sequencing Center for Infectious Disease"/>
            <person name="Wu L."/>
            <person name="Ma J."/>
        </authorList>
    </citation>
    <scope>NUCLEOTIDE SEQUENCE [LARGE SCALE GENOMIC DNA]</scope>
    <source>
        <strain evidence="3">JCM 16916</strain>
    </source>
</reference>
<keyword evidence="3" id="KW-1185">Reference proteome</keyword>
<evidence type="ECO:0000313" key="3">
    <source>
        <dbReference type="Proteomes" id="UP001501727"/>
    </source>
</evidence>
<organism evidence="2 3">
    <name type="scientific">Luteimonas lutimaris</name>
    <dbReference type="NCBI Taxonomy" id="698645"/>
    <lineage>
        <taxon>Bacteria</taxon>
        <taxon>Pseudomonadati</taxon>
        <taxon>Pseudomonadota</taxon>
        <taxon>Gammaproteobacteria</taxon>
        <taxon>Lysobacterales</taxon>
        <taxon>Lysobacteraceae</taxon>
        <taxon>Luteimonas</taxon>
    </lineage>
</organism>
<evidence type="ECO:0000256" key="1">
    <source>
        <dbReference type="SAM" id="SignalP"/>
    </source>
</evidence>
<proteinExistence type="predicted"/>
<gene>
    <name evidence="2" type="ORF">GCM10022229_11990</name>
</gene>
<keyword evidence="1" id="KW-0732">Signal</keyword>
<evidence type="ECO:0000313" key="2">
    <source>
        <dbReference type="EMBL" id="GAA3919973.1"/>
    </source>
</evidence>
<feature type="chain" id="PRO_5046613446" evidence="1">
    <location>
        <begin position="24"/>
        <end position="133"/>
    </location>
</feature>
<protein>
    <submittedName>
        <fullName evidence="2">Uncharacterized protein</fullName>
    </submittedName>
</protein>
<accession>A0ABP7MFJ7</accession>
<dbReference type="Proteomes" id="UP001501727">
    <property type="component" value="Unassembled WGS sequence"/>
</dbReference>